<gene>
    <name evidence="2" type="ORF">VTK73DRAFT_1818</name>
</gene>
<sequence length="268" mass="29833">MVGARSNPVHHDQVYYKRCLVLRAQLRENLAITASSQKRSTPVRNHAHYVSKSIQILGHHAVLPHRQPSRPPRRPAPAADLPHLACPARQQQNGRHRRPEPVLPALQPAPHQPQPARAPAPRRRLRGPGRAGDGRLGPVRAQDLGQEVGRGGAVSVEGGGRRRREKQGWRGKGEGSWILASSTEMPGSPCSHSIDSVLFQNGIYRETDRRGTRWGNGCCRVGATDGRQRAHIEWSWDVVGLLVHAPSAPVWHHSRPQNKQRTRRVRVI</sequence>
<feature type="region of interest" description="Disordered" evidence="1">
    <location>
        <begin position="89"/>
        <end position="173"/>
    </location>
</feature>
<comment type="caution">
    <text evidence="2">The sequence shown here is derived from an EMBL/GenBank/DDBJ whole genome shotgun (WGS) entry which is preliminary data.</text>
</comment>
<accession>A0ABR3VT41</accession>
<dbReference type="Proteomes" id="UP001586593">
    <property type="component" value="Unassembled WGS sequence"/>
</dbReference>
<evidence type="ECO:0000313" key="3">
    <source>
        <dbReference type="Proteomes" id="UP001586593"/>
    </source>
</evidence>
<name>A0ABR3VT41_9PEZI</name>
<evidence type="ECO:0000256" key="1">
    <source>
        <dbReference type="SAM" id="MobiDB-lite"/>
    </source>
</evidence>
<reference evidence="2 3" key="1">
    <citation type="journal article" date="2024" name="Commun. Biol.">
        <title>Comparative genomic analysis of thermophilic fungi reveals convergent evolutionary adaptations and gene losses.</title>
        <authorList>
            <person name="Steindorff A.S."/>
            <person name="Aguilar-Pontes M.V."/>
            <person name="Robinson A.J."/>
            <person name="Andreopoulos B."/>
            <person name="LaButti K."/>
            <person name="Kuo A."/>
            <person name="Mondo S."/>
            <person name="Riley R."/>
            <person name="Otillar R."/>
            <person name="Haridas S."/>
            <person name="Lipzen A."/>
            <person name="Grimwood J."/>
            <person name="Schmutz J."/>
            <person name="Clum A."/>
            <person name="Reid I.D."/>
            <person name="Moisan M.C."/>
            <person name="Butler G."/>
            <person name="Nguyen T.T.M."/>
            <person name="Dewar K."/>
            <person name="Conant G."/>
            <person name="Drula E."/>
            <person name="Henrissat B."/>
            <person name="Hansel C."/>
            <person name="Singer S."/>
            <person name="Hutchinson M.I."/>
            <person name="de Vries R.P."/>
            <person name="Natvig D.O."/>
            <person name="Powell A.J."/>
            <person name="Tsang A."/>
            <person name="Grigoriev I.V."/>
        </authorList>
    </citation>
    <scope>NUCLEOTIDE SEQUENCE [LARGE SCALE GENOMIC DNA]</scope>
    <source>
        <strain evidence="2 3">ATCC 24622</strain>
    </source>
</reference>
<keyword evidence="3" id="KW-1185">Reference proteome</keyword>
<dbReference type="EMBL" id="JAZHXJ010001469">
    <property type="protein sequence ID" value="KAL1844777.1"/>
    <property type="molecule type" value="Genomic_DNA"/>
</dbReference>
<evidence type="ECO:0000313" key="2">
    <source>
        <dbReference type="EMBL" id="KAL1844777.1"/>
    </source>
</evidence>
<proteinExistence type="predicted"/>
<protein>
    <submittedName>
        <fullName evidence="2">Uncharacterized protein</fullName>
    </submittedName>
</protein>
<organism evidence="2 3">
    <name type="scientific">Phialemonium thermophilum</name>
    <dbReference type="NCBI Taxonomy" id="223376"/>
    <lineage>
        <taxon>Eukaryota</taxon>
        <taxon>Fungi</taxon>
        <taxon>Dikarya</taxon>
        <taxon>Ascomycota</taxon>
        <taxon>Pezizomycotina</taxon>
        <taxon>Sordariomycetes</taxon>
        <taxon>Sordariomycetidae</taxon>
        <taxon>Cephalothecales</taxon>
        <taxon>Cephalothecaceae</taxon>
        <taxon>Phialemonium</taxon>
    </lineage>
</organism>